<dbReference type="Pfam" id="PF00589">
    <property type="entry name" value="Phage_integrase"/>
    <property type="match status" value="1"/>
</dbReference>
<evidence type="ECO:0000313" key="7">
    <source>
        <dbReference type="Proteomes" id="UP000006296"/>
    </source>
</evidence>
<dbReference type="PANTHER" id="PTHR30629">
    <property type="entry name" value="PROPHAGE INTEGRASE"/>
    <property type="match status" value="1"/>
</dbReference>
<gene>
    <name evidence="6" type="ordered locus">AMEC673_10230</name>
</gene>
<evidence type="ECO:0000259" key="5">
    <source>
        <dbReference type="PROSITE" id="PS51898"/>
    </source>
</evidence>
<sequence length="278" mass="32440">MWLRLKDNSFASLGKRPISTIRPRDVIETVRDIEKRGALDVAQRVLQDIGRVCRYAVQIERINFNPASELSDVLKSRKVEHRASLPREQLPAFVKALSTYEEKGRLLTKYAIQLLVLTFVRPGELRGARWEEFNFEENIWRIPAERMKMRSEHIVPLSKQAIEVIDRIRSITHQYSLLFPSERDRNEPMSDNTMRRAIFKMGYDGTKPGKAKANPHGFRATASSILNEQGFNPDAIERQLSHMERNGVRAAYTHHARYLDERKNMMQWWADYVFGKTI</sequence>
<evidence type="ECO:0000256" key="1">
    <source>
        <dbReference type="ARBA" id="ARBA00008857"/>
    </source>
</evidence>
<evidence type="ECO:0000313" key="6">
    <source>
        <dbReference type="EMBL" id="AFT74740.1"/>
    </source>
</evidence>
<keyword evidence="2" id="KW-0229">DNA integration</keyword>
<organism evidence="6 7">
    <name type="scientific">Alteromonas macleodii (strain English Channel 673)</name>
    <dbReference type="NCBI Taxonomy" id="1004788"/>
    <lineage>
        <taxon>Bacteria</taxon>
        <taxon>Pseudomonadati</taxon>
        <taxon>Pseudomonadota</taxon>
        <taxon>Gammaproteobacteria</taxon>
        <taxon>Alteromonadales</taxon>
        <taxon>Alteromonadaceae</taxon>
        <taxon>Alteromonas/Salinimonas group</taxon>
        <taxon>Alteromonas</taxon>
    </lineage>
</organism>
<dbReference type="InterPro" id="IPR053876">
    <property type="entry name" value="Phage_int_M"/>
</dbReference>
<dbReference type="SUPFAM" id="SSF56349">
    <property type="entry name" value="DNA breaking-rejoining enzymes"/>
    <property type="match status" value="1"/>
</dbReference>
<dbReference type="InterPro" id="IPR010998">
    <property type="entry name" value="Integrase_recombinase_N"/>
</dbReference>
<reference evidence="7" key="1">
    <citation type="journal article" date="2012" name="Sci. Rep.">
        <title>Genomes of surface isolates of Alteromonas macleodii: the life of a widespread marine opportunistic copiotroph.</title>
        <authorList>
            <person name="Lopez-Perez M."/>
            <person name="Gonzaga A."/>
            <person name="Martin-Cuadrado A.B."/>
            <person name="Onyshchenko O."/>
            <person name="Ghavidel A."/>
            <person name="Ghai R."/>
            <person name="Rodriguez-Valera F."/>
        </authorList>
    </citation>
    <scope>NUCLEOTIDE SEQUENCE [LARGE SCALE GENOMIC DNA]</scope>
    <source>
        <strain evidence="7">English Channel 673</strain>
    </source>
</reference>
<feature type="domain" description="Tyr recombinase" evidence="5">
    <location>
        <begin position="80"/>
        <end position="266"/>
    </location>
</feature>
<evidence type="ECO:0000256" key="2">
    <source>
        <dbReference type="ARBA" id="ARBA00022908"/>
    </source>
</evidence>
<dbReference type="GO" id="GO:0003677">
    <property type="term" value="F:DNA binding"/>
    <property type="evidence" value="ECO:0007669"/>
    <property type="project" value="UniProtKB-KW"/>
</dbReference>
<dbReference type="InterPro" id="IPR011010">
    <property type="entry name" value="DNA_brk_join_enz"/>
</dbReference>
<comment type="similarity">
    <text evidence="1">Belongs to the 'phage' integrase family.</text>
</comment>
<dbReference type="GO" id="GO:0015074">
    <property type="term" value="P:DNA integration"/>
    <property type="evidence" value="ECO:0007669"/>
    <property type="project" value="UniProtKB-KW"/>
</dbReference>
<dbReference type="Gene3D" id="1.10.150.130">
    <property type="match status" value="1"/>
</dbReference>
<dbReference type="KEGG" id="amg:AMEC673_10230"/>
<dbReference type="CDD" id="cd00801">
    <property type="entry name" value="INT_P4_C"/>
    <property type="match status" value="1"/>
</dbReference>
<keyword evidence="4" id="KW-0233">DNA recombination</keyword>
<dbReference type="Gene3D" id="1.10.443.10">
    <property type="entry name" value="Intergrase catalytic core"/>
    <property type="match status" value="1"/>
</dbReference>
<proteinExistence type="inferred from homology"/>
<evidence type="ECO:0000256" key="4">
    <source>
        <dbReference type="ARBA" id="ARBA00023172"/>
    </source>
</evidence>
<dbReference type="GO" id="GO:0006310">
    <property type="term" value="P:DNA recombination"/>
    <property type="evidence" value="ECO:0007669"/>
    <property type="project" value="UniProtKB-KW"/>
</dbReference>
<dbReference type="PANTHER" id="PTHR30629:SF9">
    <property type="entry name" value="PROTEIN INTB-RELATED"/>
    <property type="match status" value="1"/>
</dbReference>
<dbReference type="AlphaFoldDB" id="A0AB32ZYT6"/>
<dbReference type="InterPro" id="IPR013762">
    <property type="entry name" value="Integrase-like_cat_sf"/>
</dbReference>
<dbReference type="InterPro" id="IPR050808">
    <property type="entry name" value="Phage_Integrase"/>
</dbReference>
<accession>A0AB32ZYT6</accession>
<name>A0AB32ZYT6_ALTME</name>
<keyword evidence="3" id="KW-0238">DNA-binding</keyword>
<evidence type="ECO:0000256" key="3">
    <source>
        <dbReference type="ARBA" id="ARBA00023125"/>
    </source>
</evidence>
<dbReference type="PROSITE" id="PS51898">
    <property type="entry name" value="TYR_RECOMBINASE"/>
    <property type="match status" value="1"/>
</dbReference>
<dbReference type="EMBL" id="CP003844">
    <property type="protein sequence ID" value="AFT74740.1"/>
    <property type="molecule type" value="Genomic_DNA"/>
</dbReference>
<dbReference type="InterPro" id="IPR002104">
    <property type="entry name" value="Integrase_catalytic"/>
</dbReference>
<dbReference type="Proteomes" id="UP000006296">
    <property type="component" value="Chromosome"/>
</dbReference>
<dbReference type="Pfam" id="PF22022">
    <property type="entry name" value="Phage_int_M"/>
    <property type="match status" value="1"/>
</dbReference>
<protein>
    <submittedName>
        <fullName evidence="6">Prophage CP4-like integrase</fullName>
    </submittedName>
</protein>